<protein>
    <recommendedName>
        <fullName evidence="1">methionyl-tRNA formyltransferase</fullName>
        <ecNumber evidence="1">2.1.2.9</ecNumber>
    </recommendedName>
</protein>
<dbReference type="SUPFAM" id="SSF53328">
    <property type="entry name" value="Formyltransferase"/>
    <property type="match status" value="1"/>
</dbReference>
<keyword evidence="3" id="KW-0808">Transferase</keyword>
<dbReference type="GO" id="GO:0005739">
    <property type="term" value="C:mitochondrion"/>
    <property type="evidence" value="ECO:0007669"/>
    <property type="project" value="TreeGrafter"/>
</dbReference>
<sequence>MAFRTVLQRPGAQWVRGMATRVPEAPYDVLFCGTDLFARAALERLVARTELYKSIQVLTPPDVAHAWGGKRMRVSPVKQLAQEHKLPHEQVPENGMDSYALPEALQASAAPLLLTASFGHMIPQALLSRFASPSQTLNLHPSLLPLLRGAAPIQWAIARQYSTTGVSVQQLAPQHFDTGNVLGQVSVPVPDGCTYESLATKLSAVGADLLVDVIANLRRCDQEAWPQASAEATRAPKLKKSVAVVHWDKWDADKIDARMRAFGGQYPLTTTLVPAKAAFPRVSVLLREGSSLRRTGQGSLGEQDAEAAAALQDQPPGTATYSPILDAVAVRCAAHEDNVYLVTNTEG</sequence>
<gene>
    <name evidence="3" type="primary">FMT1</name>
    <name evidence="3" type="ORF">MOBT1_000856</name>
</gene>
<dbReference type="PANTHER" id="PTHR11138:SF5">
    <property type="entry name" value="METHIONYL-TRNA FORMYLTRANSFERASE, MITOCHONDRIAL"/>
    <property type="match status" value="1"/>
</dbReference>
<dbReference type="Gene3D" id="3.40.50.12230">
    <property type="match status" value="1"/>
</dbReference>
<proteinExistence type="predicted"/>
<feature type="domain" description="Formyl transferase N-terminal" evidence="2">
    <location>
        <begin position="29"/>
        <end position="214"/>
    </location>
</feature>
<dbReference type="Proteomes" id="UP001214603">
    <property type="component" value="Chromosome 1"/>
</dbReference>
<dbReference type="InterPro" id="IPR041711">
    <property type="entry name" value="Met-tRNA-FMT_N"/>
</dbReference>
<name>A0AAF0DZ06_9BASI</name>
<reference evidence="3" key="1">
    <citation type="submission" date="2023-03" db="EMBL/GenBank/DDBJ databases">
        <title>Mating type loci evolution in Malassezia.</title>
        <authorList>
            <person name="Coelho M.A."/>
        </authorList>
    </citation>
    <scope>NUCLEOTIDE SEQUENCE</scope>
    <source>
        <strain evidence="3">CBS 7876</strain>
    </source>
</reference>
<dbReference type="AlphaFoldDB" id="A0AAF0DZ06"/>
<evidence type="ECO:0000256" key="1">
    <source>
        <dbReference type="ARBA" id="ARBA00012261"/>
    </source>
</evidence>
<dbReference type="PANTHER" id="PTHR11138">
    <property type="entry name" value="METHIONYL-TRNA FORMYLTRANSFERASE"/>
    <property type="match status" value="1"/>
</dbReference>
<dbReference type="EMBL" id="CP119934">
    <property type="protein sequence ID" value="WFD02175.1"/>
    <property type="molecule type" value="Genomic_DNA"/>
</dbReference>
<dbReference type="Pfam" id="PF00551">
    <property type="entry name" value="Formyl_trans_N"/>
    <property type="match status" value="1"/>
</dbReference>
<dbReference type="GO" id="GO:0004479">
    <property type="term" value="F:methionyl-tRNA formyltransferase activity"/>
    <property type="evidence" value="ECO:0007669"/>
    <property type="project" value="UniProtKB-EC"/>
</dbReference>
<organism evidence="3 4">
    <name type="scientific">Malassezia obtusa</name>
    <dbReference type="NCBI Taxonomy" id="76774"/>
    <lineage>
        <taxon>Eukaryota</taxon>
        <taxon>Fungi</taxon>
        <taxon>Dikarya</taxon>
        <taxon>Basidiomycota</taxon>
        <taxon>Ustilaginomycotina</taxon>
        <taxon>Malasseziomycetes</taxon>
        <taxon>Malasseziales</taxon>
        <taxon>Malasseziaceae</taxon>
        <taxon>Malassezia</taxon>
    </lineage>
</organism>
<dbReference type="InterPro" id="IPR036477">
    <property type="entry name" value="Formyl_transf_N_sf"/>
</dbReference>
<dbReference type="InterPro" id="IPR002376">
    <property type="entry name" value="Formyl_transf_N"/>
</dbReference>
<dbReference type="EC" id="2.1.2.9" evidence="1"/>
<accession>A0AAF0DZ06</accession>
<dbReference type="CDD" id="cd08646">
    <property type="entry name" value="FMT_core_Met-tRNA-FMT_N"/>
    <property type="match status" value="1"/>
</dbReference>
<evidence type="ECO:0000259" key="2">
    <source>
        <dbReference type="Pfam" id="PF00551"/>
    </source>
</evidence>
<keyword evidence="4" id="KW-1185">Reference proteome</keyword>
<evidence type="ECO:0000313" key="3">
    <source>
        <dbReference type="EMBL" id="WFD02175.1"/>
    </source>
</evidence>
<evidence type="ECO:0000313" key="4">
    <source>
        <dbReference type="Proteomes" id="UP001214603"/>
    </source>
</evidence>